<feature type="active site" description="Charge relay system" evidence="5">
    <location>
        <position position="457"/>
    </location>
</feature>
<accession>A0A941F456</accession>
<evidence type="ECO:0000256" key="5">
    <source>
        <dbReference type="PROSITE-ProRule" id="PRU01240"/>
    </source>
</evidence>
<keyword evidence="3 5" id="KW-0378">Hydrolase</keyword>
<dbReference type="InterPro" id="IPR023828">
    <property type="entry name" value="Peptidase_S8_Ser-AS"/>
</dbReference>
<dbReference type="PROSITE" id="PS00138">
    <property type="entry name" value="SUBTILASE_SER"/>
    <property type="match status" value="1"/>
</dbReference>
<reference evidence="7" key="2">
    <citation type="submission" date="2021-04" db="EMBL/GenBank/DDBJ databases">
        <authorList>
            <person name="Zhang T."/>
            <person name="Zhang Y."/>
            <person name="Lu D."/>
            <person name="Zuo D."/>
            <person name="Du Z."/>
        </authorList>
    </citation>
    <scope>NUCLEOTIDE SEQUENCE</scope>
    <source>
        <strain evidence="7">JR1</strain>
    </source>
</reference>
<dbReference type="SUPFAM" id="SSF52743">
    <property type="entry name" value="Subtilisin-like"/>
    <property type="match status" value="1"/>
</dbReference>
<dbReference type="Proteomes" id="UP000679220">
    <property type="component" value="Unassembled WGS sequence"/>
</dbReference>
<dbReference type="RefSeq" id="WP_212190756.1">
    <property type="nucleotide sequence ID" value="NZ_JAGTAR010000015.1"/>
</dbReference>
<keyword evidence="2 5" id="KW-0645">Protease</keyword>
<keyword evidence="8" id="KW-1185">Reference proteome</keyword>
<protein>
    <submittedName>
        <fullName evidence="7">S8 family serine peptidase</fullName>
    </submittedName>
</protein>
<dbReference type="InterPro" id="IPR050131">
    <property type="entry name" value="Peptidase_S8_subtilisin-like"/>
</dbReference>
<reference evidence="7" key="1">
    <citation type="journal article" date="2018" name="Int. J. Syst. Evol. Microbiol.">
        <title>Carboxylicivirga sediminis sp. nov., isolated from coastal sediment.</title>
        <authorList>
            <person name="Wang F.Q."/>
            <person name="Ren L.H."/>
            <person name="Zou R.J."/>
            <person name="Sun Y.Z."/>
            <person name="Liu X.J."/>
            <person name="Jiang F."/>
            <person name="Liu L.J."/>
        </authorList>
    </citation>
    <scope>NUCLEOTIDE SEQUENCE</scope>
    <source>
        <strain evidence="7">JR1</strain>
    </source>
</reference>
<comment type="caution">
    <text evidence="7">The sequence shown here is derived from an EMBL/GenBank/DDBJ whole genome shotgun (WGS) entry which is preliminary data.</text>
</comment>
<feature type="active site" description="Charge relay system" evidence="5">
    <location>
        <position position="221"/>
    </location>
</feature>
<dbReference type="InterPro" id="IPR022398">
    <property type="entry name" value="Peptidase_S8_His-AS"/>
</dbReference>
<feature type="domain" description="Fibronectin type-III" evidence="6">
    <location>
        <begin position="524"/>
        <end position="628"/>
    </location>
</feature>
<dbReference type="InterPro" id="IPR036116">
    <property type="entry name" value="FN3_sf"/>
</dbReference>
<evidence type="ECO:0000259" key="6">
    <source>
        <dbReference type="PROSITE" id="PS50853"/>
    </source>
</evidence>
<dbReference type="PANTHER" id="PTHR43806:SF11">
    <property type="entry name" value="CEREVISIN-RELATED"/>
    <property type="match status" value="1"/>
</dbReference>
<evidence type="ECO:0000256" key="3">
    <source>
        <dbReference type="ARBA" id="ARBA00022801"/>
    </source>
</evidence>
<dbReference type="InterPro" id="IPR026444">
    <property type="entry name" value="Secre_tail"/>
</dbReference>
<evidence type="ECO:0000256" key="1">
    <source>
        <dbReference type="ARBA" id="ARBA00011073"/>
    </source>
</evidence>
<dbReference type="Pfam" id="PF18962">
    <property type="entry name" value="Por_Secre_tail"/>
    <property type="match status" value="1"/>
</dbReference>
<dbReference type="PRINTS" id="PR00723">
    <property type="entry name" value="SUBTILISIN"/>
</dbReference>
<dbReference type="InterPro" id="IPR000209">
    <property type="entry name" value="Peptidase_S8/S53_dom"/>
</dbReference>
<feature type="active site" description="Charge relay system" evidence="5">
    <location>
        <position position="276"/>
    </location>
</feature>
<evidence type="ECO:0000256" key="4">
    <source>
        <dbReference type="ARBA" id="ARBA00022825"/>
    </source>
</evidence>
<organism evidence="7 8">
    <name type="scientific">Carboxylicivirga sediminis</name>
    <dbReference type="NCBI Taxonomy" id="2006564"/>
    <lineage>
        <taxon>Bacteria</taxon>
        <taxon>Pseudomonadati</taxon>
        <taxon>Bacteroidota</taxon>
        <taxon>Bacteroidia</taxon>
        <taxon>Marinilabiliales</taxon>
        <taxon>Marinilabiliaceae</taxon>
        <taxon>Carboxylicivirga</taxon>
    </lineage>
</organism>
<dbReference type="PROSITE" id="PS00137">
    <property type="entry name" value="SUBTILASE_HIS"/>
    <property type="match status" value="1"/>
</dbReference>
<dbReference type="PANTHER" id="PTHR43806">
    <property type="entry name" value="PEPTIDASE S8"/>
    <property type="match status" value="1"/>
</dbReference>
<dbReference type="Gene3D" id="3.40.50.200">
    <property type="entry name" value="Peptidase S8/S53 domain"/>
    <property type="match status" value="1"/>
</dbReference>
<evidence type="ECO:0000313" key="8">
    <source>
        <dbReference type="Proteomes" id="UP000679220"/>
    </source>
</evidence>
<evidence type="ECO:0000313" key="7">
    <source>
        <dbReference type="EMBL" id="MBR8536079.1"/>
    </source>
</evidence>
<evidence type="ECO:0000256" key="2">
    <source>
        <dbReference type="ARBA" id="ARBA00022670"/>
    </source>
</evidence>
<dbReference type="InterPro" id="IPR036852">
    <property type="entry name" value="Peptidase_S8/S53_dom_sf"/>
</dbReference>
<dbReference type="InterPro" id="IPR013783">
    <property type="entry name" value="Ig-like_fold"/>
</dbReference>
<dbReference type="NCBIfam" id="TIGR04183">
    <property type="entry name" value="Por_Secre_tail"/>
    <property type="match status" value="1"/>
</dbReference>
<comment type="similarity">
    <text evidence="1 5">Belongs to the peptidase S8 family.</text>
</comment>
<dbReference type="InterPro" id="IPR015500">
    <property type="entry name" value="Peptidase_S8_subtilisin-rel"/>
</dbReference>
<dbReference type="Gene3D" id="2.60.40.10">
    <property type="entry name" value="Immunoglobulins"/>
    <property type="match status" value="2"/>
</dbReference>
<dbReference type="PROSITE" id="PS50853">
    <property type="entry name" value="FN3"/>
    <property type="match status" value="1"/>
</dbReference>
<sequence length="2501" mass="277696">MKNYKLIYLLLIVLMLVPKSLLGQTSDINIEDIEKGRIRIKLKKEQLISVNSSLKSATSALKGGVTGITSLDNISNQVGITQIRRVFPFSLKNEMKHREHGLHLWIELAFDESVDPLTVVDQYKGLEEIEIVKPVYRKIRIDSDKKAIPYMIEVVSKASKRANTSASVSSSYTPFFDDPLLPKQWHYESDGSIVEDGYDIDLFEAWQQTSGNSDIIVAIVDQGVDVYHEDLQANIWRNEAEINGEEGVDNDQNGYINDYYGYNFRMDASDIVPGDHGTHVAGTVGAVSNNGIGVAGVAGGDGSGNGVKLMSCQVFDERASGGANFAQAIVYGADNGAVISQNSWGYNGEGYYEPEVHDAIRYFVAEAGQYDGSPMKGGIVVFAAGNEGVETLRYPAAFEETIAVTSLGPNGVAAAYSNYGDWASIGAPGGYQPDFGEEGGVLSTIVDNKYGYMDGTSMACPHVSGVAALAIAKFGGEEFTAEELKTILLNSTKRFIFQHNNKYGTGALNAASALADDNRIPPNAITDLRASDIFHNEIRIEWTVPVDEDNGEPRYYYLCIGASEITEQNFDNHSIFLLENELKAGETFNIDISGFQKLTDYWFAIKSADQFDNISDISNILKVKTSNLPHFMESTRSVDVAVDVSQESVKKVQIDLSNIGDGIVYYSSTVRNEKYYWKPEAQILSTLASSIDAKVQTAELNPELYETTRPYSKDLPSLKAGVSGQTDLTHWKDDNTEWVAGLSYQNSNPPASLVGSGNSNAGLIAATRFDIPYDYSLNVTHLEVALWPEVKDKPIVIELRKGSKDVKGSERIYMQEYYPDTTNVLKYYRIPIYQPQRFEDGEIFWVVLHFPKEMEYPLPVQFGSMEYGYFVFSKDNGVSFQDGLYYLRRPIIPMLSVLSTGDDGSYVFLSPGSGEIPQGTTVSADVIIDATHLTEGKHLASLGIITNDIHKPMVNIEVKVDVTGQLPKINTDKIHQFKAYVNEENRLIFDLHNEGLADLKVYDVISTTAGITKAFEDTVIITPDFDSSVPFSYTPGSTGVIKTGVKLVTNVGEINLPCEFSVVEAPVLSISADNSVDVVYGETATLVLQLSNDGLSTALEYDLSHYDPLKLSKGLLANKLDYQILTSTDVNGPEDNAWDDIIGFAKLYNNEQVAFKKFNLGFRFPFYTERMEDVYMNARGELFFYRDGIFSNDPDAEFYGHAKGWLLPIKIEDHYLVAEQVYHHTFGDRSMYTVNAIIRKPGDTPDENHGEISYQVVLYRNGTIDFRYQNVSDLDAEWRYKIGVQGLTGEDLLIYKEYDDTGNVVYDGKVIRFEPVTGLSMIVSTSSAHGVISAGDARSVEVTIDPEAMSLVAGSYSDNVLVQTNTANKAEYWPFTINVTGTPEVVTTDTIDFETVKLGMETQAFILVENIGSSDVSVDNVTFDHAVFTSNSTFPISINGLANHPLNVTYNPDAVGEIESKAHISLSDGTQKTVVITGNGVEDPSYDITISEEVVVNINAGDVTTLPISLMNHDKGVPLDYTFKGNWLSYIDGMEPKRGEGDNNLGSSYGYWWHISNENTPYHKWEDISNDSEMLLIEQDKQQEIELPFEFPFFGEYYNIIWVSKNGYVTVVEPEVDYFDFEFHKDDGLSGMIAPFWSPLLPDEGKGVMLKMEDSRVLLQWDEFTPEEGGNGILTFQLEIMKDGTIHFHYKSVDPFTGGLQYGLESPDEEETVETTRSWILRWSKLSNECSITFVPPLKGTLESNEQADLTLALTAERVYRSGVYRDTVELYTNSSKQALHKIPVQLTVSGQPELDIPTSMDWGETVFRPGLALTRKIKLVNTGYDVLNIDKVVHLQLDNLILYDENGVKIVKSSSGELFSDIVIAPWDQYIVNVEIPVNEFNDVNGSISWEGDFESLVTPVTATIVESPVFAWNATNQSYRLNNKETAEYQFTVTNHGETTLHYDFAPAVAPSGGETEFPVVIDGESNYTLEYPITVDSLTLEKKEKADGSLIPLIEGNNKGFSNRFTAPEGGFFLTHVKAFTSLLNLNEYVRVEISMGGELPQDGEQLYEEFFVVDQIVDEGWVFFPLSQPITIPEGEKFFVTVYQTKSHKYMGFENTNDENLKSNSFSGNHNEGDDYYWWAHYEDMVWKIRPLTAAGEDSWIELDNYCGELQANESVQVNATILASKAGHGEHTGKIIALCNDVDNSKSEFNVSLSVNGAPEFKYYPNIYKDTLSVVETEELLLNYLYVDPEGETMSFDLENAYQGPQVKYKVTGNTTVSVEIKTGYDDEGTYSYPVQVTDASGSIANDTIVIKVANKNRAPIFNEDYAVITLNLADPRAVAIDPSDVFTDPDGDDIEFLAGNYTPDIVDMSFGSVYINLNPLSAGTGMLVFAADDGKEDGFVIYAVYVQVIDDPDALDTSPDGIWKDNPNETFQFSIYPNPVTNGQCQLAISTKEDTNAVVELFNAVGQKLKIIQMDNLLAGKHLKSVSLNGLSSGIYNWRLIIDGEQVGVKKLIIR</sequence>
<dbReference type="InterPro" id="IPR003961">
    <property type="entry name" value="FN3_dom"/>
</dbReference>
<dbReference type="EMBL" id="JAGTAR010000015">
    <property type="protein sequence ID" value="MBR8536079.1"/>
    <property type="molecule type" value="Genomic_DNA"/>
</dbReference>
<dbReference type="SUPFAM" id="SSF49265">
    <property type="entry name" value="Fibronectin type III"/>
    <property type="match status" value="1"/>
</dbReference>
<name>A0A941F456_9BACT</name>
<dbReference type="GO" id="GO:0006508">
    <property type="term" value="P:proteolysis"/>
    <property type="evidence" value="ECO:0007669"/>
    <property type="project" value="UniProtKB-KW"/>
</dbReference>
<dbReference type="PROSITE" id="PS51892">
    <property type="entry name" value="SUBTILASE"/>
    <property type="match status" value="1"/>
</dbReference>
<proteinExistence type="inferred from homology"/>
<dbReference type="GO" id="GO:0004252">
    <property type="term" value="F:serine-type endopeptidase activity"/>
    <property type="evidence" value="ECO:0007669"/>
    <property type="project" value="UniProtKB-UniRule"/>
</dbReference>
<gene>
    <name evidence="7" type="ORF">KDU71_10970</name>
</gene>
<keyword evidence="4 5" id="KW-0720">Serine protease</keyword>
<dbReference type="Pfam" id="PF00082">
    <property type="entry name" value="Peptidase_S8"/>
    <property type="match status" value="1"/>
</dbReference>